<name>A0ABR1ZF69_9ROSI</name>
<protein>
    <submittedName>
        <fullName evidence="1">Uncharacterized protein</fullName>
    </submittedName>
</protein>
<evidence type="ECO:0000313" key="2">
    <source>
        <dbReference type="Proteomes" id="UP001396334"/>
    </source>
</evidence>
<accession>A0ABR1ZF69</accession>
<comment type="caution">
    <text evidence="1">The sequence shown here is derived from an EMBL/GenBank/DDBJ whole genome shotgun (WGS) entry which is preliminary data.</text>
</comment>
<reference evidence="1 2" key="1">
    <citation type="journal article" date="2024" name="G3 (Bethesda)">
        <title>Genome assembly of Hibiscus sabdariffa L. provides insights into metabolisms of medicinal natural products.</title>
        <authorList>
            <person name="Kim T."/>
        </authorList>
    </citation>
    <scope>NUCLEOTIDE SEQUENCE [LARGE SCALE GENOMIC DNA]</scope>
    <source>
        <strain evidence="1">TK-2024</strain>
        <tissue evidence="1">Old leaves</tissue>
    </source>
</reference>
<dbReference type="EMBL" id="JBBPBN010001250">
    <property type="protein sequence ID" value="KAK8479064.1"/>
    <property type="molecule type" value="Genomic_DNA"/>
</dbReference>
<evidence type="ECO:0000313" key="1">
    <source>
        <dbReference type="EMBL" id="KAK8479064.1"/>
    </source>
</evidence>
<organism evidence="1 2">
    <name type="scientific">Hibiscus sabdariffa</name>
    <name type="common">roselle</name>
    <dbReference type="NCBI Taxonomy" id="183260"/>
    <lineage>
        <taxon>Eukaryota</taxon>
        <taxon>Viridiplantae</taxon>
        <taxon>Streptophyta</taxon>
        <taxon>Embryophyta</taxon>
        <taxon>Tracheophyta</taxon>
        <taxon>Spermatophyta</taxon>
        <taxon>Magnoliopsida</taxon>
        <taxon>eudicotyledons</taxon>
        <taxon>Gunneridae</taxon>
        <taxon>Pentapetalae</taxon>
        <taxon>rosids</taxon>
        <taxon>malvids</taxon>
        <taxon>Malvales</taxon>
        <taxon>Malvaceae</taxon>
        <taxon>Malvoideae</taxon>
        <taxon>Hibiscus</taxon>
    </lineage>
</organism>
<gene>
    <name evidence="1" type="ORF">V6N11_027671</name>
</gene>
<proteinExistence type="predicted"/>
<keyword evidence="2" id="KW-1185">Reference proteome</keyword>
<sequence length="96" mass="11186">MLSKATVNRQQVSFQLCRLGLLIHFRSWVDLARFLFSCFSAGTWHSPVASPGFFKLLLTALESAGYKGPEHRPQQKRRASLHMDDRENYRSKWNLF</sequence>
<dbReference type="Proteomes" id="UP001396334">
    <property type="component" value="Unassembled WGS sequence"/>
</dbReference>